<keyword evidence="1" id="KW-0472">Membrane</keyword>
<dbReference type="Proteomes" id="UP000807353">
    <property type="component" value="Unassembled WGS sequence"/>
</dbReference>
<comment type="caution">
    <text evidence="2">The sequence shown here is derived from an EMBL/GenBank/DDBJ whole genome shotgun (WGS) entry which is preliminary data.</text>
</comment>
<protein>
    <submittedName>
        <fullName evidence="2">Uncharacterized protein</fullName>
    </submittedName>
</protein>
<feature type="transmembrane region" description="Helical" evidence="1">
    <location>
        <begin position="7"/>
        <end position="29"/>
    </location>
</feature>
<keyword evidence="1" id="KW-0812">Transmembrane</keyword>
<dbReference type="EMBL" id="MU150449">
    <property type="protein sequence ID" value="KAF9456186.1"/>
    <property type="molecule type" value="Genomic_DNA"/>
</dbReference>
<organism evidence="2 3">
    <name type="scientific">Collybia nuda</name>
    <dbReference type="NCBI Taxonomy" id="64659"/>
    <lineage>
        <taxon>Eukaryota</taxon>
        <taxon>Fungi</taxon>
        <taxon>Dikarya</taxon>
        <taxon>Basidiomycota</taxon>
        <taxon>Agaricomycotina</taxon>
        <taxon>Agaricomycetes</taxon>
        <taxon>Agaricomycetidae</taxon>
        <taxon>Agaricales</taxon>
        <taxon>Tricholomatineae</taxon>
        <taxon>Clitocybaceae</taxon>
        <taxon>Collybia</taxon>
    </lineage>
</organism>
<name>A0A9P6C8G1_9AGAR</name>
<gene>
    <name evidence="2" type="ORF">BDZ94DRAFT_436807</name>
</gene>
<proteinExistence type="predicted"/>
<dbReference type="AlphaFoldDB" id="A0A9P6C8G1"/>
<sequence>MIVHQLITSNCLSVVILARTCMYIIIIVIDSPPPHPPRTSTVKIGERTCGEPGPKNGFMWVLLPASASRAYSMLFILDKPRSGVVMEAVRRSVKSGPTPTGRYIG</sequence>
<reference evidence="2" key="1">
    <citation type="submission" date="2020-11" db="EMBL/GenBank/DDBJ databases">
        <authorList>
            <consortium name="DOE Joint Genome Institute"/>
            <person name="Ahrendt S."/>
            <person name="Riley R."/>
            <person name="Andreopoulos W."/>
            <person name="Labutti K."/>
            <person name="Pangilinan J."/>
            <person name="Ruiz-Duenas F.J."/>
            <person name="Barrasa J.M."/>
            <person name="Sanchez-Garcia M."/>
            <person name="Camarero S."/>
            <person name="Miyauchi S."/>
            <person name="Serrano A."/>
            <person name="Linde D."/>
            <person name="Babiker R."/>
            <person name="Drula E."/>
            <person name="Ayuso-Fernandez I."/>
            <person name="Pacheco R."/>
            <person name="Padilla G."/>
            <person name="Ferreira P."/>
            <person name="Barriuso J."/>
            <person name="Kellner H."/>
            <person name="Castanera R."/>
            <person name="Alfaro M."/>
            <person name="Ramirez L."/>
            <person name="Pisabarro A.G."/>
            <person name="Kuo A."/>
            <person name="Tritt A."/>
            <person name="Lipzen A."/>
            <person name="He G."/>
            <person name="Yan M."/>
            <person name="Ng V."/>
            <person name="Cullen D."/>
            <person name="Martin F."/>
            <person name="Rosso M.-N."/>
            <person name="Henrissat B."/>
            <person name="Hibbett D."/>
            <person name="Martinez A.T."/>
            <person name="Grigoriev I.V."/>
        </authorList>
    </citation>
    <scope>NUCLEOTIDE SEQUENCE</scope>
    <source>
        <strain evidence="2">CBS 247.69</strain>
    </source>
</reference>
<evidence type="ECO:0000256" key="1">
    <source>
        <dbReference type="SAM" id="Phobius"/>
    </source>
</evidence>
<accession>A0A9P6C8G1</accession>
<keyword evidence="3" id="KW-1185">Reference proteome</keyword>
<evidence type="ECO:0000313" key="3">
    <source>
        <dbReference type="Proteomes" id="UP000807353"/>
    </source>
</evidence>
<keyword evidence="1" id="KW-1133">Transmembrane helix</keyword>
<evidence type="ECO:0000313" key="2">
    <source>
        <dbReference type="EMBL" id="KAF9456186.1"/>
    </source>
</evidence>